<name>A1AMZ1_PELPD</name>
<evidence type="ECO:0000259" key="1">
    <source>
        <dbReference type="PROSITE" id="PS51742"/>
    </source>
</evidence>
<evidence type="ECO:0000313" key="2">
    <source>
        <dbReference type="EMBL" id="ABK98711.1"/>
    </source>
</evidence>
<dbReference type="OrthoDB" id="5395076at2"/>
<dbReference type="HOGENOM" id="CLU_1684917_0_0_7"/>
<dbReference type="KEGG" id="ppd:Ppro_1086"/>
<dbReference type="EMBL" id="CP000482">
    <property type="protein sequence ID" value="ABK98711.1"/>
    <property type="molecule type" value="Genomic_DNA"/>
</dbReference>
<dbReference type="InterPro" id="IPR025707">
    <property type="entry name" value="DNA_bp_PD1"/>
</dbReference>
<dbReference type="CDD" id="cd11378">
    <property type="entry name" value="DUF296"/>
    <property type="match status" value="1"/>
</dbReference>
<dbReference type="PANTHER" id="PTHR34988:SF1">
    <property type="entry name" value="DNA-BINDING PROTEIN"/>
    <property type="match status" value="1"/>
</dbReference>
<dbReference type="AlphaFoldDB" id="A1AMZ1"/>
<dbReference type="RefSeq" id="WP_011735015.1">
    <property type="nucleotide sequence ID" value="NC_008609.1"/>
</dbReference>
<dbReference type="PANTHER" id="PTHR34988">
    <property type="entry name" value="PROTEIN, PUTATIVE-RELATED"/>
    <property type="match status" value="1"/>
</dbReference>
<dbReference type="STRING" id="338966.Ppro_1086"/>
<dbReference type="InterPro" id="IPR005175">
    <property type="entry name" value="PPC_dom"/>
</dbReference>
<reference evidence="2 3" key="1">
    <citation type="submission" date="2006-10" db="EMBL/GenBank/DDBJ databases">
        <title>Complete sequence of chromosome of Pelobacter propionicus DSM 2379.</title>
        <authorList>
            <consortium name="US DOE Joint Genome Institute"/>
            <person name="Copeland A."/>
            <person name="Lucas S."/>
            <person name="Lapidus A."/>
            <person name="Barry K."/>
            <person name="Detter J.C."/>
            <person name="Glavina del Rio T."/>
            <person name="Hammon N."/>
            <person name="Israni S."/>
            <person name="Dalin E."/>
            <person name="Tice H."/>
            <person name="Pitluck S."/>
            <person name="Saunders E."/>
            <person name="Brettin T."/>
            <person name="Bruce D."/>
            <person name="Han C."/>
            <person name="Tapia R."/>
            <person name="Schmutz J."/>
            <person name="Larimer F."/>
            <person name="Land M."/>
            <person name="Hauser L."/>
            <person name="Kyrpides N."/>
            <person name="Kim E."/>
            <person name="Lovley D."/>
            <person name="Richardson P."/>
        </authorList>
    </citation>
    <scope>NUCLEOTIDE SEQUENCE [LARGE SCALE GENOMIC DNA]</scope>
    <source>
        <strain evidence="3">DSM 2379 / NBRC 103807 / OttBd1</strain>
    </source>
</reference>
<dbReference type="eggNOG" id="COG1661">
    <property type="taxonomic scope" value="Bacteria"/>
</dbReference>
<accession>A1AMZ1</accession>
<proteinExistence type="predicted"/>
<sequence length="156" mass="17105">MSGFRYKEYKQGRRFILKIIPGESLVECITQFALTENIHYAVILSAVGSVRDVCLRGIKSGAKLPITPARVNTHLLEGPLELLSLTGNIVPDETNTPDCHLHIMAGKSSCDVIGGHLFDARVFATCEIVLTELVVEGVERHHSTSGGIPTIYFNEE</sequence>
<gene>
    <name evidence="2" type="ordered locus">Ppro_1086</name>
</gene>
<dbReference type="SUPFAM" id="SSF117856">
    <property type="entry name" value="AF0104/ALDC/Ptd012-like"/>
    <property type="match status" value="1"/>
</dbReference>
<evidence type="ECO:0000313" key="3">
    <source>
        <dbReference type="Proteomes" id="UP000006732"/>
    </source>
</evidence>
<feature type="domain" description="PPC" evidence="1">
    <location>
        <begin position="9"/>
        <end position="154"/>
    </location>
</feature>
<organism evidence="2 3">
    <name type="scientific">Pelobacter propionicus (strain DSM 2379 / NBRC 103807 / OttBd1)</name>
    <dbReference type="NCBI Taxonomy" id="338966"/>
    <lineage>
        <taxon>Bacteria</taxon>
        <taxon>Pseudomonadati</taxon>
        <taxon>Thermodesulfobacteriota</taxon>
        <taxon>Desulfuromonadia</taxon>
        <taxon>Desulfuromonadales</taxon>
        <taxon>Desulfuromonadaceae</taxon>
        <taxon>Pelobacter</taxon>
    </lineage>
</organism>
<keyword evidence="3" id="KW-1185">Reference proteome</keyword>
<dbReference type="Proteomes" id="UP000006732">
    <property type="component" value="Chromosome"/>
</dbReference>
<dbReference type="Gene3D" id="3.30.1330.80">
    <property type="entry name" value="Hypothetical protein, similar to alpha- acetolactate decarboxylase, domain 2"/>
    <property type="match status" value="1"/>
</dbReference>
<dbReference type="PIRSF" id="PIRSF016702">
    <property type="entry name" value="DNA_bp_PD1"/>
    <property type="match status" value="1"/>
</dbReference>
<dbReference type="Pfam" id="PF03479">
    <property type="entry name" value="PCC"/>
    <property type="match status" value="1"/>
</dbReference>
<dbReference type="PROSITE" id="PS51742">
    <property type="entry name" value="PPC"/>
    <property type="match status" value="1"/>
</dbReference>
<protein>
    <recommendedName>
        <fullName evidence="1">PPC domain-containing protein</fullName>
    </recommendedName>
</protein>